<evidence type="ECO:0000313" key="4">
    <source>
        <dbReference type="RefSeq" id="XP_012946582.1"/>
    </source>
</evidence>
<dbReference type="InterPro" id="IPR026983">
    <property type="entry name" value="DHC"/>
</dbReference>
<feature type="domain" description="Dynein heavy chain coiled coil stalk" evidence="2">
    <location>
        <begin position="2"/>
        <end position="115"/>
    </location>
</feature>
<proteinExistence type="predicted"/>
<sequence length="158" mass="17137">LAAAQEVLDSVMAVLKSKQDALAEVEDKIKKLQAVYDNSVTEKKNLERNMAVTAARLKRSSKLTSALADEQVRWEESVAMFTTQLSNVVGDVFIAAACVAYYGAFTSVYREELMTGVAMATIRELGAGGVHVAPVQRRLEDCVQELGLGVRATAEQVL</sequence>
<dbReference type="RefSeq" id="XP_012946582.1">
    <property type="nucleotide sequence ID" value="XM_013091128.1"/>
</dbReference>
<feature type="coiled-coil region" evidence="1">
    <location>
        <begin position="8"/>
        <end position="49"/>
    </location>
</feature>
<dbReference type="Proteomes" id="UP000694888">
    <property type="component" value="Unplaced"/>
</dbReference>
<name>A0ABM1AFC6_APLCA</name>
<accession>A0ABM1AFC6</accession>
<evidence type="ECO:0000259" key="2">
    <source>
        <dbReference type="Pfam" id="PF12777"/>
    </source>
</evidence>
<dbReference type="PANTHER" id="PTHR22878">
    <property type="entry name" value="DYNEIN HEAVY CHAIN 6, AXONEMAL-LIKE-RELATED"/>
    <property type="match status" value="1"/>
</dbReference>
<dbReference type="Gene3D" id="1.20.920.20">
    <property type="match status" value="1"/>
</dbReference>
<dbReference type="Pfam" id="PF12777">
    <property type="entry name" value="MT"/>
    <property type="match status" value="1"/>
</dbReference>
<reference evidence="4" key="1">
    <citation type="submission" date="2025-08" db="UniProtKB">
        <authorList>
            <consortium name="RefSeq"/>
        </authorList>
    </citation>
    <scope>IDENTIFICATION</scope>
</reference>
<evidence type="ECO:0000313" key="3">
    <source>
        <dbReference type="Proteomes" id="UP000694888"/>
    </source>
</evidence>
<dbReference type="GeneID" id="101850698"/>
<evidence type="ECO:0000256" key="1">
    <source>
        <dbReference type="SAM" id="Coils"/>
    </source>
</evidence>
<organism evidence="3 4">
    <name type="scientific">Aplysia californica</name>
    <name type="common">California sea hare</name>
    <dbReference type="NCBI Taxonomy" id="6500"/>
    <lineage>
        <taxon>Eukaryota</taxon>
        <taxon>Metazoa</taxon>
        <taxon>Spiralia</taxon>
        <taxon>Lophotrochozoa</taxon>
        <taxon>Mollusca</taxon>
        <taxon>Gastropoda</taxon>
        <taxon>Heterobranchia</taxon>
        <taxon>Euthyneura</taxon>
        <taxon>Tectipleura</taxon>
        <taxon>Aplysiida</taxon>
        <taxon>Aplysioidea</taxon>
        <taxon>Aplysiidae</taxon>
        <taxon>Aplysia</taxon>
    </lineage>
</organism>
<keyword evidence="1" id="KW-0175">Coiled coil</keyword>
<dbReference type="PANTHER" id="PTHR22878:SF68">
    <property type="entry name" value="DYNEIN HEAVY CHAIN 6, AXONEMAL-LIKE"/>
    <property type="match status" value="1"/>
</dbReference>
<keyword evidence="3" id="KW-1185">Reference proteome</keyword>
<feature type="non-terminal residue" evidence="4">
    <location>
        <position position="1"/>
    </location>
</feature>
<protein>
    <submittedName>
        <fullName evidence="4">Dynein heavy chain 6, axonemal-like</fullName>
    </submittedName>
</protein>
<dbReference type="InterPro" id="IPR024743">
    <property type="entry name" value="Dynein_HC_stalk"/>
</dbReference>
<gene>
    <name evidence="4" type="primary">LOC101850698</name>
</gene>